<dbReference type="Pfam" id="PF12251">
    <property type="entry name" value="SNAPC3"/>
    <property type="match status" value="1"/>
</dbReference>
<dbReference type="GO" id="GO:0001006">
    <property type="term" value="F:RNA polymerase III type 3 promoter sequence-specific DNA binding"/>
    <property type="evidence" value="ECO:0007669"/>
    <property type="project" value="TreeGrafter"/>
</dbReference>
<dbReference type="GO" id="GO:0000978">
    <property type="term" value="F:RNA polymerase II cis-regulatory region sequence-specific DNA binding"/>
    <property type="evidence" value="ECO:0007669"/>
    <property type="project" value="TreeGrafter"/>
</dbReference>
<feature type="region of interest" description="Disordered" evidence="7">
    <location>
        <begin position="1"/>
        <end position="22"/>
    </location>
</feature>
<feature type="compositionally biased region" description="Basic residues" evidence="7">
    <location>
        <begin position="128"/>
        <end position="148"/>
    </location>
</feature>
<dbReference type="GO" id="GO:0042796">
    <property type="term" value="P:snRNA transcription by RNA polymerase III"/>
    <property type="evidence" value="ECO:0007669"/>
    <property type="project" value="TreeGrafter"/>
</dbReference>
<dbReference type="PANTHER" id="PTHR13421:SF16">
    <property type="entry name" value="SNRNA-ACTIVATING PROTEIN COMPLEX SUBUNIT 3"/>
    <property type="match status" value="1"/>
</dbReference>
<organism evidence="8">
    <name type="scientific">Rhizophora mucronata</name>
    <name type="common">Asiatic mangrove</name>
    <dbReference type="NCBI Taxonomy" id="61149"/>
    <lineage>
        <taxon>Eukaryota</taxon>
        <taxon>Viridiplantae</taxon>
        <taxon>Streptophyta</taxon>
        <taxon>Embryophyta</taxon>
        <taxon>Tracheophyta</taxon>
        <taxon>Spermatophyta</taxon>
        <taxon>Magnoliopsida</taxon>
        <taxon>eudicotyledons</taxon>
        <taxon>Gunneridae</taxon>
        <taxon>Pentapetalae</taxon>
        <taxon>rosids</taxon>
        <taxon>fabids</taxon>
        <taxon>Malpighiales</taxon>
        <taxon>Rhizophoraceae</taxon>
        <taxon>Rhizophora</taxon>
    </lineage>
</organism>
<accession>A0A2P2MAP5</accession>
<evidence type="ECO:0000256" key="4">
    <source>
        <dbReference type="ARBA" id="ARBA00023125"/>
    </source>
</evidence>
<keyword evidence="6" id="KW-0539">Nucleus</keyword>
<protein>
    <submittedName>
        <fullName evidence="8">Uncharacterized protein MANES_08G015000</fullName>
    </submittedName>
</protein>
<keyword evidence="3" id="KW-0805">Transcription regulation</keyword>
<evidence type="ECO:0000256" key="3">
    <source>
        <dbReference type="ARBA" id="ARBA00023015"/>
    </source>
</evidence>
<evidence type="ECO:0000256" key="1">
    <source>
        <dbReference type="ARBA" id="ARBA00004123"/>
    </source>
</evidence>
<sequence length="466" mass="53383">MARAESGGDGEEEVVSRTNLSIPRGGPIYTSNLMSPLTRVPIFESDILREIQSLEAELAADCSPSSTTDDDVSVDDIKIFTDEELVEMAIKEAFRDEQNNGGCSNPCGENLNAGTEYDVSEREGSQRTNHKGTPIKRTSRKGKKRKMDKHADDSYLVKVNELLKVKQKQDQDRAAAGLHSLSCKINEGVSSSSEKAEMLKSLRSTNSRTQLVKPSEIQDFVAVQLPEVVLCVEVYHNIRKYIKSQEFLVLGRQLLTEMRDKIYCVTDQVMQRAGQHDPSGYFLLEDVFYNDLRDPSAIDYSEPIFDWLRNSKDDALKKWETCIRGKLRKNQREVLGDIKISELPQFRCADMHKTRFCDLRFRLGAGYLYCHQGDCNHRIVIRDMRLIHPEDVQNRAAYPIVVFQLKYRAEKCAVCKIYRATKMTVDDKWTPSNPCYFCNDCYYLLHHAQDGSLLYSDFLVYDYVHD</sequence>
<dbReference type="InterPro" id="IPR022042">
    <property type="entry name" value="snRNA-activating_su3"/>
</dbReference>
<evidence type="ECO:0000256" key="6">
    <source>
        <dbReference type="ARBA" id="ARBA00023242"/>
    </source>
</evidence>
<evidence type="ECO:0000256" key="7">
    <source>
        <dbReference type="SAM" id="MobiDB-lite"/>
    </source>
</evidence>
<dbReference type="PANTHER" id="PTHR13421">
    <property type="entry name" value="SNRNA-ACTIVATING PROTEIN COMPLEX SUBUNIT 3"/>
    <property type="match status" value="1"/>
</dbReference>
<comment type="similarity">
    <text evidence="2">Belongs to the SNAPC3/SRD2 family.</text>
</comment>
<feature type="region of interest" description="Disordered" evidence="7">
    <location>
        <begin position="101"/>
        <end position="150"/>
    </location>
</feature>
<proteinExistence type="inferred from homology"/>
<dbReference type="GO" id="GO:0005634">
    <property type="term" value="C:nucleus"/>
    <property type="evidence" value="ECO:0007669"/>
    <property type="project" value="UniProtKB-SubCell"/>
</dbReference>
<comment type="subcellular location">
    <subcellularLocation>
        <location evidence="1">Nucleus</location>
    </subcellularLocation>
</comment>
<dbReference type="GO" id="GO:0003681">
    <property type="term" value="F:bent DNA binding"/>
    <property type="evidence" value="ECO:0007669"/>
    <property type="project" value="TreeGrafter"/>
</dbReference>
<dbReference type="GO" id="GO:0019185">
    <property type="term" value="C:snRNA-activating protein complex"/>
    <property type="evidence" value="ECO:0007669"/>
    <property type="project" value="TreeGrafter"/>
</dbReference>
<dbReference type="EMBL" id="GGEC01046796">
    <property type="protein sequence ID" value="MBX27280.1"/>
    <property type="molecule type" value="Transcribed_RNA"/>
</dbReference>
<dbReference type="AlphaFoldDB" id="A0A2P2MAP5"/>
<reference evidence="8" key="1">
    <citation type="submission" date="2018-02" db="EMBL/GenBank/DDBJ databases">
        <title>Rhizophora mucronata_Transcriptome.</title>
        <authorList>
            <person name="Meera S.P."/>
            <person name="Sreeshan A."/>
            <person name="Augustine A."/>
        </authorList>
    </citation>
    <scope>NUCLEOTIDE SEQUENCE</scope>
    <source>
        <tissue evidence="8">Leaf</tissue>
    </source>
</reference>
<dbReference type="GO" id="GO:0001046">
    <property type="term" value="F:core promoter sequence-specific DNA binding"/>
    <property type="evidence" value="ECO:0007669"/>
    <property type="project" value="TreeGrafter"/>
</dbReference>
<dbReference type="GO" id="GO:0042795">
    <property type="term" value="P:snRNA transcription by RNA polymerase II"/>
    <property type="evidence" value="ECO:0007669"/>
    <property type="project" value="TreeGrafter"/>
</dbReference>
<evidence type="ECO:0000313" key="8">
    <source>
        <dbReference type="EMBL" id="MBX27280.1"/>
    </source>
</evidence>
<evidence type="ECO:0000256" key="2">
    <source>
        <dbReference type="ARBA" id="ARBA00010410"/>
    </source>
</evidence>
<keyword evidence="5" id="KW-0804">Transcription</keyword>
<name>A0A2P2MAP5_RHIMU</name>
<keyword evidence="4" id="KW-0238">DNA-binding</keyword>
<evidence type="ECO:0000256" key="5">
    <source>
        <dbReference type="ARBA" id="ARBA00023163"/>
    </source>
</evidence>